<dbReference type="eggNOG" id="COG4585">
    <property type="taxonomic scope" value="Bacteria"/>
</dbReference>
<evidence type="ECO:0000313" key="11">
    <source>
        <dbReference type="EMBL" id="ADH67556.1"/>
    </source>
</evidence>
<evidence type="ECO:0000313" key="12">
    <source>
        <dbReference type="Proteomes" id="UP000002219"/>
    </source>
</evidence>
<dbReference type="SMART" id="SM00387">
    <property type="entry name" value="HATPase_c"/>
    <property type="match status" value="1"/>
</dbReference>
<evidence type="ECO:0000259" key="10">
    <source>
        <dbReference type="SMART" id="SM00387"/>
    </source>
</evidence>
<keyword evidence="6 11" id="KW-0418">Kinase</keyword>
<keyword evidence="9" id="KW-1133">Transmembrane helix</keyword>
<dbReference type="InterPro" id="IPR050482">
    <property type="entry name" value="Sensor_HK_TwoCompSys"/>
</dbReference>
<keyword evidence="9" id="KW-0812">Transmembrane</keyword>
<keyword evidence="9" id="KW-0472">Membrane</keyword>
<evidence type="ECO:0000256" key="8">
    <source>
        <dbReference type="ARBA" id="ARBA00023012"/>
    </source>
</evidence>
<evidence type="ECO:0000256" key="3">
    <source>
        <dbReference type="ARBA" id="ARBA00022553"/>
    </source>
</evidence>
<evidence type="ECO:0000256" key="7">
    <source>
        <dbReference type="ARBA" id="ARBA00022840"/>
    </source>
</evidence>
<proteinExistence type="predicted"/>
<dbReference type="GO" id="GO:0046983">
    <property type="term" value="F:protein dimerization activity"/>
    <property type="evidence" value="ECO:0007669"/>
    <property type="project" value="InterPro"/>
</dbReference>
<dbReference type="GO" id="GO:0000155">
    <property type="term" value="F:phosphorelay sensor kinase activity"/>
    <property type="evidence" value="ECO:0007669"/>
    <property type="project" value="InterPro"/>
</dbReference>
<dbReference type="Proteomes" id="UP000002219">
    <property type="component" value="Chromosome 1"/>
</dbReference>
<dbReference type="KEGG" id="nda:Ndas_2132"/>
<dbReference type="EMBL" id="CP002040">
    <property type="protein sequence ID" value="ADH67556.1"/>
    <property type="molecule type" value="Genomic_DNA"/>
</dbReference>
<comment type="catalytic activity">
    <reaction evidence="1">
        <text>ATP + protein L-histidine = ADP + protein N-phospho-L-histidine.</text>
        <dbReference type="EC" id="2.7.13.3"/>
    </reaction>
</comment>
<protein>
    <recommendedName>
        <fullName evidence="2">histidine kinase</fullName>
        <ecNumber evidence="2">2.7.13.3</ecNumber>
    </recommendedName>
</protein>
<dbReference type="Gene3D" id="3.30.565.10">
    <property type="entry name" value="Histidine kinase-like ATPase, C-terminal domain"/>
    <property type="match status" value="1"/>
</dbReference>
<dbReference type="STRING" id="446468.Ndas_2132"/>
<organism evidence="11 12">
    <name type="scientific">Nocardiopsis dassonvillei (strain ATCC 23218 / DSM 43111 / CIP 107115 / JCM 7437 / KCTC 9190 / NBRC 14626 / NCTC 10488 / NRRL B-5397 / IMRU 509)</name>
    <name type="common">Actinomadura dassonvillei</name>
    <dbReference type="NCBI Taxonomy" id="446468"/>
    <lineage>
        <taxon>Bacteria</taxon>
        <taxon>Bacillati</taxon>
        <taxon>Actinomycetota</taxon>
        <taxon>Actinomycetes</taxon>
        <taxon>Streptosporangiales</taxon>
        <taxon>Nocardiopsidaceae</taxon>
        <taxon>Nocardiopsis</taxon>
    </lineage>
</organism>
<evidence type="ECO:0000256" key="5">
    <source>
        <dbReference type="ARBA" id="ARBA00022741"/>
    </source>
</evidence>
<dbReference type="PANTHER" id="PTHR24421:SF10">
    <property type="entry name" value="NITRATE_NITRITE SENSOR PROTEIN NARQ"/>
    <property type="match status" value="1"/>
</dbReference>
<dbReference type="InterPro" id="IPR036890">
    <property type="entry name" value="HATPase_C_sf"/>
</dbReference>
<dbReference type="HOGENOM" id="CLU_000445_20_2_11"/>
<dbReference type="GO" id="GO:0016020">
    <property type="term" value="C:membrane"/>
    <property type="evidence" value="ECO:0007669"/>
    <property type="project" value="InterPro"/>
</dbReference>
<sequence>MRTVGREEGEGRMAEWAGDGDRPRAWARAAAAPLARAGRELTGTLLGLCTAVLTLVWVLAAAAALVCAPFLTSRARHRFRGVVTRWAVRLGDADLARLARWSGGGVAGPGVEAAPRVAYLLLRLPAALLCGYLAPTALMLVVVFVGGAALELFTGGGTHVPVLMPGARVHVSSISVGLLMGLVVLAATWLVVALASAADRALARRLVGPSSEDLLHRRIDELTSTRSGIVRAVDEERRRIERDLHDGVQQRVVALAMLLGRAQRGHDPERAARLVRQAHTETRVLLDELREVAWRVYPTALDTLGLEAALTEVAERSPLPVRVRARLSAPPPRELATAVYFVAREAITNAVKHAGAEVVIVHLDDADGVLDLRVLDDGRGGADPDGGGLTGLARRVRALDGTLAVHSPRGGPTTVRAALPLTTIRSPHAPGDR</sequence>
<feature type="transmembrane region" description="Helical" evidence="9">
    <location>
        <begin position="126"/>
        <end position="150"/>
    </location>
</feature>
<evidence type="ECO:0000256" key="9">
    <source>
        <dbReference type="SAM" id="Phobius"/>
    </source>
</evidence>
<dbReference type="Gene3D" id="1.20.5.1930">
    <property type="match status" value="1"/>
</dbReference>
<keyword evidence="8" id="KW-0902">Two-component regulatory system</keyword>
<gene>
    <name evidence="11" type="ordered locus">Ndas_2132</name>
</gene>
<keyword evidence="5" id="KW-0547">Nucleotide-binding</keyword>
<dbReference type="SUPFAM" id="SSF55874">
    <property type="entry name" value="ATPase domain of HSP90 chaperone/DNA topoisomerase II/histidine kinase"/>
    <property type="match status" value="1"/>
</dbReference>
<keyword evidence="12" id="KW-1185">Reference proteome</keyword>
<dbReference type="Pfam" id="PF07730">
    <property type="entry name" value="HisKA_3"/>
    <property type="match status" value="1"/>
</dbReference>
<keyword evidence="7" id="KW-0067">ATP-binding</keyword>
<dbReference type="AlphaFoldDB" id="D7AUH6"/>
<feature type="transmembrane region" description="Helical" evidence="9">
    <location>
        <begin position="45"/>
        <end position="71"/>
    </location>
</feature>
<evidence type="ECO:0000256" key="1">
    <source>
        <dbReference type="ARBA" id="ARBA00000085"/>
    </source>
</evidence>
<keyword evidence="3" id="KW-0597">Phosphoprotein</keyword>
<reference evidence="11 12" key="1">
    <citation type="journal article" date="2010" name="Stand. Genomic Sci.">
        <title>Complete genome sequence of Nocardiopsis dassonvillei type strain (IMRU 509).</title>
        <authorList>
            <person name="Sun H."/>
            <person name="Lapidus A."/>
            <person name="Nolan M."/>
            <person name="Lucas S."/>
            <person name="Del Rio T.G."/>
            <person name="Tice H."/>
            <person name="Cheng J.F."/>
            <person name="Tapia R."/>
            <person name="Han C."/>
            <person name="Goodwin L."/>
            <person name="Pitluck S."/>
            <person name="Pagani I."/>
            <person name="Ivanova N."/>
            <person name="Mavromatis K."/>
            <person name="Mikhailova N."/>
            <person name="Pati A."/>
            <person name="Chen A."/>
            <person name="Palaniappan K."/>
            <person name="Land M."/>
            <person name="Hauser L."/>
            <person name="Chang Y.J."/>
            <person name="Jeffries C.D."/>
            <person name="Djao O.D."/>
            <person name="Rohde M."/>
            <person name="Sikorski J."/>
            <person name="Goker M."/>
            <person name="Woyke T."/>
            <person name="Bristow J."/>
            <person name="Eisen J.A."/>
            <person name="Markowitz V."/>
            <person name="Hugenholtz P."/>
            <person name="Kyrpides N.C."/>
            <person name="Klenk H.P."/>
        </authorList>
    </citation>
    <scope>NUCLEOTIDE SEQUENCE [LARGE SCALE GENOMIC DNA]</scope>
    <source>
        <strain evidence="12">ATCC 23218 / DSM 43111 / CIP 107115 / JCM 7437 / KCTC 9190 / NBRC 14626 / NCTC 10488 / NRRL B-5397 / IMRU 509</strain>
    </source>
</reference>
<name>D7AUH6_NOCDD</name>
<feature type="domain" description="Histidine kinase/HSP90-like ATPase" evidence="10">
    <location>
        <begin position="334"/>
        <end position="423"/>
    </location>
</feature>
<dbReference type="CDD" id="cd16917">
    <property type="entry name" value="HATPase_UhpB-NarQ-NarX-like"/>
    <property type="match status" value="1"/>
</dbReference>
<evidence type="ECO:0000256" key="2">
    <source>
        <dbReference type="ARBA" id="ARBA00012438"/>
    </source>
</evidence>
<dbReference type="InterPro" id="IPR003594">
    <property type="entry name" value="HATPase_dom"/>
</dbReference>
<evidence type="ECO:0000256" key="4">
    <source>
        <dbReference type="ARBA" id="ARBA00022679"/>
    </source>
</evidence>
<dbReference type="InterPro" id="IPR011712">
    <property type="entry name" value="Sig_transdc_His_kin_sub3_dim/P"/>
</dbReference>
<dbReference type="GO" id="GO:0005524">
    <property type="term" value="F:ATP binding"/>
    <property type="evidence" value="ECO:0007669"/>
    <property type="project" value="UniProtKB-KW"/>
</dbReference>
<dbReference type="PANTHER" id="PTHR24421">
    <property type="entry name" value="NITRATE/NITRITE SENSOR PROTEIN NARX-RELATED"/>
    <property type="match status" value="1"/>
</dbReference>
<feature type="transmembrane region" description="Helical" evidence="9">
    <location>
        <begin position="170"/>
        <end position="195"/>
    </location>
</feature>
<keyword evidence="4 11" id="KW-0808">Transferase</keyword>
<dbReference type="Pfam" id="PF02518">
    <property type="entry name" value="HATPase_c"/>
    <property type="match status" value="1"/>
</dbReference>
<dbReference type="EC" id="2.7.13.3" evidence="2"/>
<accession>D7AUH6</accession>
<evidence type="ECO:0000256" key="6">
    <source>
        <dbReference type="ARBA" id="ARBA00022777"/>
    </source>
</evidence>